<evidence type="ECO:0000313" key="2">
    <source>
        <dbReference type="Proteomes" id="UP000233469"/>
    </source>
</evidence>
<protein>
    <submittedName>
        <fullName evidence="1">Uncharacterized protein</fullName>
    </submittedName>
</protein>
<dbReference type="PANTHER" id="PTHR33129:SF1">
    <property type="entry name" value="ATP-BINDING PROTEIN"/>
    <property type="match status" value="1"/>
</dbReference>
<reference evidence="1 2" key="1">
    <citation type="submission" date="2016-04" db="EMBL/GenBank/DDBJ databases">
        <title>Genome analyses suggest a sexual origin of heterokaryosis in a supposedly ancient asexual fungus.</title>
        <authorList>
            <person name="Ropars J."/>
            <person name="Sedzielewska K."/>
            <person name="Noel J."/>
            <person name="Charron P."/>
            <person name="Farinelli L."/>
            <person name="Marton T."/>
            <person name="Kruger M."/>
            <person name="Pelin A."/>
            <person name="Brachmann A."/>
            <person name="Corradi N."/>
        </authorList>
    </citation>
    <scope>NUCLEOTIDE SEQUENCE [LARGE SCALE GENOMIC DNA]</scope>
    <source>
        <strain evidence="1 2">C2</strain>
    </source>
</reference>
<dbReference type="EMBL" id="LLXL01005406">
    <property type="protein sequence ID" value="PKK56588.1"/>
    <property type="molecule type" value="Genomic_DNA"/>
</dbReference>
<evidence type="ECO:0000313" key="1">
    <source>
        <dbReference type="EMBL" id="PKK56588.1"/>
    </source>
</evidence>
<accession>A0A2N1M4R0</accession>
<organism evidence="1 2">
    <name type="scientific">Rhizophagus irregularis</name>
    <dbReference type="NCBI Taxonomy" id="588596"/>
    <lineage>
        <taxon>Eukaryota</taxon>
        <taxon>Fungi</taxon>
        <taxon>Fungi incertae sedis</taxon>
        <taxon>Mucoromycota</taxon>
        <taxon>Glomeromycotina</taxon>
        <taxon>Glomeromycetes</taxon>
        <taxon>Glomerales</taxon>
        <taxon>Glomeraceae</taxon>
        <taxon>Rhizophagus</taxon>
    </lineage>
</organism>
<dbReference type="AlphaFoldDB" id="A0A2N1M4R0"/>
<gene>
    <name evidence="1" type="ORF">RhiirC2_799699</name>
</gene>
<comment type="caution">
    <text evidence="1">The sequence shown here is derived from an EMBL/GenBank/DDBJ whole genome shotgun (WGS) entry which is preliminary data.</text>
</comment>
<dbReference type="VEuPathDB" id="FungiDB:RhiirFUN_002941"/>
<proteinExistence type="predicted"/>
<name>A0A2N1M4R0_9GLOM</name>
<reference evidence="1 2" key="2">
    <citation type="submission" date="2017-10" db="EMBL/GenBank/DDBJ databases">
        <title>Extensive intraspecific genome diversity in a model arbuscular mycorrhizal fungus.</title>
        <authorList>
            <person name="Chen E.C.H."/>
            <person name="Morin E."/>
            <person name="Baudet D."/>
            <person name="Noel J."/>
            <person name="Ndikumana S."/>
            <person name="Charron P."/>
            <person name="St-Onge C."/>
            <person name="Giorgi J."/>
            <person name="Grigoriev I.V."/>
            <person name="Roux C."/>
            <person name="Martin F.M."/>
            <person name="Corradi N."/>
        </authorList>
    </citation>
    <scope>NUCLEOTIDE SEQUENCE [LARGE SCALE GENOMIC DNA]</scope>
    <source>
        <strain evidence="1 2">C2</strain>
    </source>
</reference>
<dbReference type="Proteomes" id="UP000233469">
    <property type="component" value="Unassembled WGS sequence"/>
</dbReference>
<sequence>MGWIETSAQSNLNEFVNASILECIMPQFGPRKKSGMFGIEISQCNLHKFMRGDLDNEYFRKVIHIIPNADFTDKTFEPASAEANFAGSSGRTFAENFFEMLAHDVLQKGGKFKIRCLTDDNRKWSVQNLDLQDLELNQYDDVQEINSGYYNFPKIKNFESVDAIVPENNRIHHLYQITIARKHDIKVNGFLKLKNHLGGNLPIHLYFAVPNINCIFDNFSFQNYVTIGDEKYKG</sequence>
<dbReference type="InterPro" id="IPR052980">
    <property type="entry name" value="Crinkler_effector"/>
</dbReference>
<dbReference type="VEuPathDB" id="FungiDB:RhiirA1_403656"/>
<dbReference type="VEuPathDB" id="FungiDB:FUN_016166"/>
<dbReference type="PANTHER" id="PTHR33129">
    <property type="entry name" value="PROTEIN KINASE DOMAIN-CONTAINING PROTEIN-RELATED"/>
    <property type="match status" value="1"/>
</dbReference>